<evidence type="ECO:0000313" key="2">
    <source>
        <dbReference type="Proteomes" id="UP000887565"/>
    </source>
</evidence>
<proteinExistence type="predicted"/>
<organism evidence="2 3">
    <name type="scientific">Romanomermis culicivorax</name>
    <name type="common">Nematode worm</name>
    <dbReference type="NCBI Taxonomy" id="13658"/>
    <lineage>
        <taxon>Eukaryota</taxon>
        <taxon>Metazoa</taxon>
        <taxon>Ecdysozoa</taxon>
        <taxon>Nematoda</taxon>
        <taxon>Enoplea</taxon>
        <taxon>Dorylaimia</taxon>
        <taxon>Mermithida</taxon>
        <taxon>Mermithoidea</taxon>
        <taxon>Mermithidae</taxon>
        <taxon>Romanomermis</taxon>
    </lineage>
</organism>
<feature type="region of interest" description="Disordered" evidence="1">
    <location>
        <begin position="34"/>
        <end position="76"/>
    </location>
</feature>
<evidence type="ECO:0000313" key="3">
    <source>
        <dbReference type="WBParaSite" id="nRc.2.0.1.t09115-RA"/>
    </source>
</evidence>
<dbReference type="WBParaSite" id="nRc.2.0.1.t09115-RA">
    <property type="protein sequence ID" value="nRc.2.0.1.t09115-RA"/>
    <property type="gene ID" value="nRc.2.0.1.g09115"/>
</dbReference>
<dbReference type="Proteomes" id="UP000887565">
    <property type="component" value="Unplaced"/>
</dbReference>
<accession>A0A915I5I8</accession>
<protein>
    <submittedName>
        <fullName evidence="3">Uncharacterized protein</fullName>
    </submittedName>
</protein>
<sequence length="76" mass="9012">MLKSMEYFVCTFARTQARARRRLLLQKLAQQQLQDPMNYEYGGLESEPKKNQPQDQEQEEEKGGEEHKDITTYNSE</sequence>
<dbReference type="AlphaFoldDB" id="A0A915I5I8"/>
<reference evidence="3" key="1">
    <citation type="submission" date="2022-11" db="UniProtKB">
        <authorList>
            <consortium name="WormBaseParasite"/>
        </authorList>
    </citation>
    <scope>IDENTIFICATION</scope>
</reference>
<keyword evidence="2" id="KW-1185">Reference proteome</keyword>
<name>A0A915I5I8_ROMCU</name>
<evidence type="ECO:0000256" key="1">
    <source>
        <dbReference type="SAM" id="MobiDB-lite"/>
    </source>
</evidence>